<evidence type="ECO:0000256" key="3">
    <source>
        <dbReference type="ARBA" id="ARBA00023125"/>
    </source>
</evidence>
<dbReference type="SUPFAM" id="SSF53822">
    <property type="entry name" value="Periplasmic binding protein-like I"/>
    <property type="match status" value="1"/>
</dbReference>
<dbReference type="Gene3D" id="3.40.50.2300">
    <property type="match status" value="2"/>
</dbReference>
<dbReference type="InterPro" id="IPR010982">
    <property type="entry name" value="Lambda_DNA-bd_dom_sf"/>
</dbReference>
<dbReference type="Proteomes" id="UP000293568">
    <property type="component" value="Chromosome"/>
</dbReference>
<feature type="domain" description="HTH lacI-type" evidence="5">
    <location>
        <begin position="4"/>
        <end position="58"/>
    </location>
</feature>
<dbReference type="AlphaFoldDB" id="A0A4V0YFQ0"/>
<keyword evidence="3" id="KW-0238">DNA-binding</keyword>
<evidence type="ECO:0000313" key="6">
    <source>
        <dbReference type="EMBL" id="QAY68481.1"/>
    </source>
</evidence>
<dbReference type="KEGG" id="pprt:ET464_12260"/>
<keyword evidence="4" id="KW-0804">Transcription</keyword>
<organism evidence="6 7">
    <name type="scientific">Paenibacillus protaetiae</name>
    <dbReference type="NCBI Taxonomy" id="2509456"/>
    <lineage>
        <taxon>Bacteria</taxon>
        <taxon>Bacillati</taxon>
        <taxon>Bacillota</taxon>
        <taxon>Bacilli</taxon>
        <taxon>Bacillales</taxon>
        <taxon>Paenibacillaceae</taxon>
        <taxon>Paenibacillus</taxon>
    </lineage>
</organism>
<dbReference type="Gene3D" id="1.10.260.40">
    <property type="entry name" value="lambda repressor-like DNA-binding domains"/>
    <property type="match status" value="1"/>
</dbReference>
<keyword evidence="1" id="KW-0678">Repressor</keyword>
<name>A0A4V0YFQ0_9BACL</name>
<keyword evidence="2" id="KW-0805">Transcription regulation</keyword>
<accession>A0A4V0YFQ0</accession>
<dbReference type="GO" id="GO:0003700">
    <property type="term" value="F:DNA-binding transcription factor activity"/>
    <property type="evidence" value="ECO:0007669"/>
    <property type="project" value="TreeGrafter"/>
</dbReference>
<dbReference type="GO" id="GO:0000976">
    <property type="term" value="F:transcription cis-regulatory region binding"/>
    <property type="evidence" value="ECO:0007669"/>
    <property type="project" value="TreeGrafter"/>
</dbReference>
<proteinExistence type="predicted"/>
<dbReference type="SMART" id="SM00354">
    <property type="entry name" value="HTH_LACI"/>
    <property type="match status" value="1"/>
</dbReference>
<evidence type="ECO:0000256" key="2">
    <source>
        <dbReference type="ARBA" id="ARBA00023015"/>
    </source>
</evidence>
<sequence>MKKVTLQMIADKLGVSKALISKALSNDPAVNDMTRELIWKTSEELGYRIKSSKKKMMSGVTGNLAVLMPRAYLDDPEYWGKIIKGIDREMADHNYSMLLSSIDVSMRVNEGMPTSITENKVDGAIVLGQLPKDYTDQLKKRNIPFVLVDPSEQDPDTDLVLANNYQGAYQAAQLLLRQGHRNLAFVGDADTTWSFSERYRGFKAAVQSFNGNGNGNEEASFAVIEGMGVSGNGMYTKPEYKADLKRHCQSDNPVTAIFCANDLIAMDSMAFFQEWGISCPGQISVVGFDDLTLAELKEPKLTTISVPKEEIGAKATQLILERLHTPDKLPELVMISTTLVQRNSTAPMKSRVETA</sequence>
<gene>
    <name evidence="6" type="ORF">ET464_12260</name>
</gene>
<evidence type="ECO:0000256" key="1">
    <source>
        <dbReference type="ARBA" id="ARBA00022491"/>
    </source>
</evidence>
<dbReference type="PROSITE" id="PS50932">
    <property type="entry name" value="HTH_LACI_2"/>
    <property type="match status" value="1"/>
</dbReference>
<dbReference type="InterPro" id="IPR028082">
    <property type="entry name" value="Peripla_BP_I"/>
</dbReference>
<dbReference type="CDD" id="cd01392">
    <property type="entry name" value="HTH_LacI"/>
    <property type="match status" value="1"/>
</dbReference>
<evidence type="ECO:0000313" key="7">
    <source>
        <dbReference type="Proteomes" id="UP000293568"/>
    </source>
</evidence>
<dbReference type="SUPFAM" id="SSF47413">
    <property type="entry name" value="lambda repressor-like DNA-binding domains"/>
    <property type="match status" value="1"/>
</dbReference>
<dbReference type="InterPro" id="IPR046335">
    <property type="entry name" value="LacI/GalR-like_sensor"/>
</dbReference>
<dbReference type="InterPro" id="IPR000843">
    <property type="entry name" value="HTH_LacI"/>
</dbReference>
<evidence type="ECO:0000256" key="4">
    <source>
        <dbReference type="ARBA" id="ARBA00023163"/>
    </source>
</evidence>
<reference evidence="6 7" key="1">
    <citation type="submission" date="2019-01" db="EMBL/GenBank/DDBJ databases">
        <title>Genome sequencing of strain FW100M-2.</title>
        <authorList>
            <person name="Heo J."/>
            <person name="Kim S.-J."/>
            <person name="Kim J.-S."/>
            <person name="Hong S.-B."/>
            <person name="Kwon S.-W."/>
        </authorList>
    </citation>
    <scope>NUCLEOTIDE SEQUENCE [LARGE SCALE GENOMIC DNA]</scope>
    <source>
        <strain evidence="6 7">FW100M-2</strain>
    </source>
</reference>
<dbReference type="OrthoDB" id="2026446at2"/>
<dbReference type="EMBL" id="CP035492">
    <property type="protein sequence ID" value="QAY68481.1"/>
    <property type="molecule type" value="Genomic_DNA"/>
</dbReference>
<protein>
    <submittedName>
        <fullName evidence="6">LacI family transcriptional regulator</fullName>
    </submittedName>
</protein>
<dbReference type="PANTHER" id="PTHR30146:SF148">
    <property type="entry name" value="HTH-TYPE TRANSCRIPTIONAL REPRESSOR PURR-RELATED"/>
    <property type="match status" value="1"/>
</dbReference>
<keyword evidence="7" id="KW-1185">Reference proteome</keyword>
<evidence type="ECO:0000259" key="5">
    <source>
        <dbReference type="PROSITE" id="PS50932"/>
    </source>
</evidence>
<dbReference type="Pfam" id="PF13377">
    <property type="entry name" value="Peripla_BP_3"/>
    <property type="match status" value="1"/>
</dbReference>
<dbReference type="PANTHER" id="PTHR30146">
    <property type="entry name" value="LACI-RELATED TRANSCRIPTIONAL REPRESSOR"/>
    <property type="match status" value="1"/>
</dbReference>